<evidence type="ECO:0000313" key="2">
    <source>
        <dbReference type="EnsemblPlants" id="QL12p017040:mrna"/>
    </source>
</evidence>
<keyword evidence="3" id="KW-1185">Reference proteome</keyword>
<dbReference type="Proteomes" id="UP000594261">
    <property type="component" value="Chromosome 12"/>
</dbReference>
<organism evidence="2 3">
    <name type="scientific">Quercus lobata</name>
    <name type="common">Valley oak</name>
    <dbReference type="NCBI Taxonomy" id="97700"/>
    <lineage>
        <taxon>Eukaryota</taxon>
        <taxon>Viridiplantae</taxon>
        <taxon>Streptophyta</taxon>
        <taxon>Embryophyta</taxon>
        <taxon>Tracheophyta</taxon>
        <taxon>Spermatophyta</taxon>
        <taxon>Magnoliopsida</taxon>
        <taxon>eudicotyledons</taxon>
        <taxon>Gunneridae</taxon>
        <taxon>Pentapetalae</taxon>
        <taxon>rosids</taxon>
        <taxon>fabids</taxon>
        <taxon>Fagales</taxon>
        <taxon>Fagaceae</taxon>
        <taxon>Quercus</taxon>
    </lineage>
</organism>
<dbReference type="PANTHER" id="PTHR33116">
    <property type="entry name" value="REVERSE TRANSCRIPTASE ZINC-BINDING DOMAIN-CONTAINING PROTEIN-RELATED-RELATED"/>
    <property type="match status" value="1"/>
</dbReference>
<dbReference type="Gramene" id="QL12p017040:mrna">
    <property type="protein sequence ID" value="QL12p017040:mrna"/>
    <property type="gene ID" value="QL12p017040"/>
</dbReference>
<dbReference type="EnsemblPlants" id="QL12p017040:mrna">
    <property type="protein sequence ID" value="QL12p017040:mrna"/>
    <property type="gene ID" value="QL12p017040"/>
</dbReference>
<evidence type="ECO:0000256" key="1">
    <source>
        <dbReference type="SAM" id="SignalP"/>
    </source>
</evidence>
<sequence>MLLKSTLSSLLTYFLSLFTIPKAVAARLESIHRNILWGSSEGSFKYPLVAWEKVCLPVEMGGLGIRNVVPFNQPLLGKWLGRYGHEVTHLWRRVISSKYGEGQGGWSTNVCRRTYGCGLWRSINEGWESFSKHLTFVVGEGTRIRFWHDRWIVDNTLKDLYLELYVCSVVKDACIFEFLWIPEGGTVRVWNLRVIGEILFTGGRRLKGDDKFDTRSYYHAIRGASNSLFPWKGVWKPKIPKRVAFFLWTAAHGLWYSLSYARIGGGFVILLASMAWEALFRHLELGSRVLNVDCVVGMKSSIFEDKEKTLDELKVLCHRSLLK</sequence>
<feature type="chain" id="PRO_5029856058" description="Reverse transcriptase zinc-binding domain-containing protein" evidence="1">
    <location>
        <begin position="26"/>
        <end position="323"/>
    </location>
</feature>
<protein>
    <recommendedName>
        <fullName evidence="4">Reverse transcriptase zinc-binding domain-containing protein</fullName>
    </recommendedName>
</protein>
<feature type="signal peptide" evidence="1">
    <location>
        <begin position="1"/>
        <end position="25"/>
    </location>
</feature>
<evidence type="ECO:0000313" key="3">
    <source>
        <dbReference type="Proteomes" id="UP000594261"/>
    </source>
</evidence>
<dbReference type="InParanoid" id="A0A7N2N246"/>
<proteinExistence type="predicted"/>
<name>A0A7N2N246_QUELO</name>
<dbReference type="PANTHER" id="PTHR33116:SF78">
    <property type="entry name" value="OS12G0587133 PROTEIN"/>
    <property type="match status" value="1"/>
</dbReference>
<dbReference type="AlphaFoldDB" id="A0A7N2N246"/>
<reference evidence="2 3" key="1">
    <citation type="journal article" date="2016" name="G3 (Bethesda)">
        <title>First Draft Assembly and Annotation of the Genome of a California Endemic Oak Quercus lobata Nee (Fagaceae).</title>
        <authorList>
            <person name="Sork V.L."/>
            <person name="Fitz-Gibbon S.T."/>
            <person name="Puiu D."/>
            <person name="Crepeau M."/>
            <person name="Gugger P.F."/>
            <person name="Sherman R."/>
            <person name="Stevens K."/>
            <person name="Langley C.H."/>
            <person name="Pellegrini M."/>
            <person name="Salzberg S.L."/>
        </authorList>
    </citation>
    <scope>NUCLEOTIDE SEQUENCE [LARGE SCALE GENOMIC DNA]</scope>
    <source>
        <strain evidence="2 3">cv. SW786</strain>
    </source>
</reference>
<evidence type="ECO:0008006" key="4">
    <source>
        <dbReference type="Google" id="ProtNLM"/>
    </source>
</evidence>
<accession>A0A7N2N246</accession>
<keyword evidence="1" id="KW-0732">Signal</keyword>
<dbReference type="EMBL" id="LRBV02000012">
    <property type="status" value="NOT_ANNOTATED_CDS"/>
    <property type="molecule type" value="Genomic_DNA"/>
</dbReference>
<reference evidence="2" key="2">
    <citation type="submission" date="2021-01" db="UniProtKB">
        <authorList>
            <consortium name="EnsemblPlants"/>
        </authorList>
    </citation>
    <scope>IDENTIFICATION</scope>
</reference>